<dbReference type="InterPro" id="IPR017853">
    <property type="entry name" value="GH"/>
</dbReference>
<dbReference type="PANTHER" id="PTHR30480:SF13">
    <property type="entry name" value="BETA-HEXOSAMINIDASE"/>
    <property type="match status" value="1"/>
</dbReference>
<organism evidence="7 8">
    <name type="scientific">Stylophora pistillata</name>
    <name type="common">Smooth cauliflower coral</name>
    <dbReference type="NCBI Taxonomy" id="50429"/>
    <lineage>
        <taxon>Eukaryota</taxon>
        <taxon>Metazoa</taxon>
        <taxon>Cnidaria</taxon>
        <taxon>Anthozoa</taxon>
        <taxon>Hexacorallia</taxon>
        <taxon>Scleractinia</taxon>
        <taxon>Astrocoeniina</taxon>
        <taxon>Pocilloporidae</taxon>
        <taxon>Stylophora</taxon>
    </lineage>
</organism>
<evidence type="ECO:0000313" key="8">
    <source>
        <dbReference type="Proteomes" id="UP000225706"/>
    </source>
</evidence>
<dbReference type="AlphaFoldDB" id="A0A2B4R2R8"/>
<evidence type="ECO:0000256" key="4">
    <source>
        <dbReference type="ARBA" id="ARBA00022801"/>
    </source>
</evidence>
<keyword evidence="5" id="KW-0326">Glycosidase</keyword>
<dbReference type="PANTHER" id="PTHR30480">
    <property type="entry name" value="BETA-HEXOSAMINIDASE-RELATED"/>
    <property type="match status" value="1"/>
</dbReference>
<comment type="similarity">
    <text evidence="2">Belongs to the glycosyl hydrolase 3 family.</text>
</comment>
<dbReference type="InterPro" id="IPR036962">
    <property type="entry name" value="Glyco_hydro_3_N_sf"/>
</dbReference>
<dbReference type="EC" id="3.2.1.52" evidence="3"/>
<dbReference type="GO" id="GO:0005975">
    <property type="term" value="P:carbohydrate metabolic process"/>
    <property type="evidence" value="ECO:0007669"/>
    <property type="project" value="InterPro"/>
</dbReference>
<keyword evidence="4" id="KW-0378">Hydrolase</keyword>
<name>A0A2B4R2R8_STYPI</name>
<dbReference type="InterPro" id="IPR050226">
    <property type="entry name" value="NagZ_Beta-hexosaminidase"/>
</dbReference>
<feature type="domain" description="Glycoside hydrolase family 3 N-terminal" evidence="6">
    <location>
        <begin position="12"/>
        <end position="175"/>
    </location>
</feature>
<dbReference type="Pfam" id="PF00933">
    <property type="entry name" value="Glyco_hydro_3"/>
    <property type="match status" value="1"/>
</dbReference>
<keyword evidence="8" id="KW-1185">Reference proteome</keyword>
<dbReference type="Proteomes" id="UP000225706">
    <property type="component" value="Unassembled WGS sequence"/>
</dbReference>
<accession>A0A2B4R2R8</accession>
<evidence type="ECO:0000256" key="1">
    <source>
        <dbReference type="ARBA" id="ARBA00001231"/>
    </source>
</evidence>
<dbReference type="InterPro" id="IPR001764">
    <property type="entry name" value="Glyco_hydro_3_N"/>
</dbReference>
<dbReference type="GO" id="GO:0004563">
    <property type="term" value="F:beta-N-acetylhexosaminidase activity"/>
    <property type="evidence" value="ECO:0007669"/>
    <property type="project" value="UniProtKB-EC"/>
</dbReference>
<dbReference type="OrthoDB" id="8194785at2759"/>
<dbReference type="EMBL" id="LSMT01003644">
    <property type="protein sequence ID" value="PFX11113.1"/>
    <property type="molecule type" value="Genomic_DNA"/>
</dbReference>
<dbReference type="Gene3D" id="3.20.20.300">
    <property type="entry name" value="Glycoside hydrolase, family 3, N-terminal domain"/>
    <property type="match status" value="1"/>
</dbReference>
<evidence type="ECO:0000256" key="2">
    <source>
        <dbReference type="ARBA" id="ARBA00005336"/>
    </source>
</evidence>
<protein>
    <recommendedName>
        <fullName evidence="3">beta-N-acetylhexosaminidase</fullName>
        <ecNumber evidence="3">3.2.1.52</ecNumber>
    </recommendedName>
</protein>
<proteinExistence type="inferred from homology"/>
<dbReference type="SUPFAM" id="SSF51445">
    <property type="entry name" value="(Trans)glycosidases"/>
    <property type="match status" value="1"/>
</dbReference>
<dbReference type="STRING" id="50429.A0A2B4R2R8"/>
<evidence type="ECO:0000256" key="3">
    <source>
        <dbReference type="ARBA" id="ARBA00012663"/>
    </source>
</evidence>
<comment type="caution">
    <text evidence="7">The sequence shown here is derived from an EMBL/GenBank/DDBJ whole genome shotgun (WGS) entry which is preliminary data.</text>
</comment>
<sequence length="396" mass="45226">MDDLDNMIRKWERSFGSHKIIREVAPFFIESHWEEGVIPCAKHFPDCGTIVDSTDSHEKATRSILIEEFKETYKHVVANVDVPMVMTTHNIVIGDESELPATFSPYVLSILRNEIGFGECIITDDLTMGSIRGETLKATIDQGTEEVFLGHNGYSMRDILTRSLNAGHDLLLFKNLSQFKGCDSRENQELDVAIEENRQKCFPIIEGLPAITSAGSRRCMDLWRLAMEAYSVFDHSPTEEAFRDFVAAIPDPAEEFYNKTGVLERCGFQNVIIDAYMNQEIFSWSPQVFDLTVFIARLWHLGDGAFTTAMREDVVTLLEKNPTEFLEALNQEFDKIKDLQTFIGSTHKQIDRPIEERVVALKKRQEILKTVQSQKLIESRNALVAALEEEIQFYLQ</sequence>
<comment type="catalytic activity">
    <reaction evidence="1">
        <text>Hydrolysis of terminal non-reducing N-acetyl-D-hexosamine residues in N-acetyl-beta-D-hexosaminides.</text>
        <dbReference type="EC" id="3.2.1.52"/>
    </reaction>
</comment>
<dbReference type="GO" id="GO:0009254">
    <property type="term" value="P:peptidoglycan turnover"/>
    <property type="evidence" value="ECO:0007669"/>
    <property type="project" value="TreeGrafter"/>
</dbReference>
<evidence type="ECO:0000313" key="7">
    <source>
        <dbReference type="EMBL" id="PFX11113.1"/>
    </source>
</evidence>
<evidence type="ECO:0000256" key="5">
    <source>
        <dbReference type="ARBA" id="ARBA00023295"/>
    </source>
</evidence>
<evidence type="ECO:0000259" key="6">
    <source>
        <dbReference type="Pfam" id="PF00933"/>
    </source>
</evidence>
<reference evidence="8" key="1">
    <citation type="journal article" date="2017" name="bioRxiv">
        <title>Comparative analysis of the genomes of Stylophora pistillata and Acropora digitifera provides evidence for extensive differences between species of corals.</title>
        <authorList>
            <person name="Voolstra C.R."/>
            <person name="Li Y."/>
            <person name="Liew Y.J."/>
            <person name="Baumgarten S."/>
            <person name="Zoccola D."/>
            <person name="Flot J.-F."/>
            <person name="Tambutte S."/>
            <person name="Allemand D."/>
            <person name="Aranda M."/>
        </authorList>
    </citation>
    <scope>NUCLEOTIDE SEQUENCE [LARGE SCALE GENOMIC DNA]</scope>
</reference>
<gene>
    <name evidence="7" type="primary">nagZ</name>
    <name evidence="7" type="ORF">AWC38_SpisGene25397</name>
</gene>